<feature type="transmembrane region" description="Helical" evidence="2">
    <location>
        <begin position="332"/>
        <end position="354"/>
    </location>
</feature>
<feature type="transmembrane region" description="Helical" evidence="2">
    <location>
        <begin position="641"/>
        <end position="659"/>
    </location>
</feature>
<dbReference type="Proteomes" id="UP000574390">
    <property type="component" value="Unassembled WGS sequence"/>
</dbReference>
<evidence type="ECO:0000256" key="2">
    <source>
        <dbReference type="SAM" id="Phobius"/>
    </source>
</evidence>
<organism evidence="4 5">
    <name type="scientific">Perkinsus olseni</name>
    <name type="common">Perkinsus atlanticus</name>
    <dbReference type="NCBI Taxonomy" id="32597"/>
    <lineage>
        <taxon>Eukaryota</taxon>
        <taxon>Sar</taxon>
        <taxon>Alveolata</taxon>
        <taxon>Perkinsozoa</taxon>
        <taxon>Perkinsea</taxon>
        <taxon>Perkinsida</taxon>
        <taxon>Perkinsidae</taxon>
        <taxon>Perkinsus</taxon>
    </lineage>
</organism>
<dbReference type="EMBL" id="JABANM010023775">
    <property type="protein sequence ID" value="KAF4717330.1"/>
    <property type="molecule type" value="Genomic_DNA"/>
</dbReference>
<accession>A0A7J6RCE3</accession>
<dbReference type="Gene3D" id="2.40.100.10">
    <property type="entry name" value="Cyclophilin-like"/>
    <property type="match status" value="1"/>
</dbReference>
<proteinExistence type="predicted"/>
<feature type="domain" description="PPIase cyclophilin-type" evidence="3">
    <location>
        <begin position="128"/>
        <end position="271"/>
    </location>
</feature>
<feature type="transmembrane region" description="Helical" evidence="2">
    <location>
        <begin position="612"/>
        <end position="632"/>
    </location>
</feature>
<dbReference type="InterPro" id="IPR002130">
    <property type="entry name" value="Cyclophilin-type_PPIase_dom"/>
</dbReference>
<dbReference type="SUPFAM" id="SSF50891">
    <property type="entry name" value="Cyclophilin-like"/>
    <property type="match status" value="1"/>
</dbReference>
<name>A0A7J6RCE3_PEROL</name>
<protein>
    <recommendedName>
        <fullName evidence="3">PPIase cyclophilin-type domain-containing protein</fullName>
    </recommendedName>
</protein>
<gene>
    <name evidence="4" type="ORF">FOZ62_016748</name>
</gene>
<evidence type="ECO:0000256" key="1">
    <source>
        <dbReference type="SAM" id="MobiDB-lite"/>
    </source>
</evidence>
<comment type="caution">
    <text evidence="4">The sequence shown here is derived from an EMBL/GenBank/DDBJ whole genome shotgun (WGS) entry which is preliminary data.</text>
</comment>
<sequence>MSSTITIIGNVNCQHYQKVKCLAEFLKKSSGDRIEIRGFFEADFDRICASVKSHVPLVDVEVLIFVEEKGEDRILQFGVKSFEEWVGKNYAFFSDDWQCGDFEENMKANAERDLRDSMNPERSYVRMNFVARENGYNGSVLIEFYDDICPKSCEFLKKKLSESSVTRAVKGGWIQLGEDGGAEEGIARESFAVHHQVGGIIGLCPSGAKPGLYGKEFYITIKPLEHLDGNGVAVGRVLEGLELVEKISEIQTMSFSDQKPSVEVKVEDVSEVGVKTGVKDNSDGDIDWKSITRSILRGQESTVSLSSFLCIKLMFVAQVFAFSSLLEDSEVIFGPCGFISTSPVVSMAISIVLVDMLSPVEHLFFNFFIQYGGRGDSRSAICGGSSGVGPQLIWSGYDKLLVEASLMVFIAEFTGNTVYLKFLLSRVFLSAGLYTIVKNDLAWTNLADMSWSSMLDAPFPLPLIWHADKFPPVLHSVIGGLTIAVEIAASLILMASPPGGVFEFLANVSMTASMIWSACVGNLNWSILTLLALSVGTINEEIIAAVVGTDIFQRFGCKRVLAPLTEDRVEKAIVKAIVPSIVFTTVVHLPTVSLALKYGSFGPVVSRDSVPAGLWSVLATIPGVLAVVYGLLGGGKNERGLSIRVAATLVALAAAWLIGTTDVVGYDMEGTLSSSILPVPYVRSAMVPEERGNFGAPVPHTLDGRSALTFHVQAEGMPNPDHSMEGVWELNMPYSVNSDQRPRFLSFYHPRVDYVVWKLHTQEKVERLGSVKPFLVELLCTCLAMPEKCGRLAERVLLPKENEGDHRRRLVQDDLGRRALVAFSRKWEVTDDKYGLYWWSSAGSAAITGVPAGLMVNLPRGWCPQSAYRNPIFRVIAKVPITINEVSIGVITAGMIAKLLFGYPQHLVTAAQMPAKMTALETTTSDLKLQVYTLDALRACRKLWRLACELHTSSSCMRVGTEQLRPLELGGRLTDIEDRIGELEEQLRESRRSVELPSNDLVYNLKDAQLNHDDDIEVSILSDGHEDISGAEELPRGVFRSFEKNSAAPTSSGDGGLPAGISRVTSRATGLGQSWPGEGNRRVGEDDDLPRIPRELPKGMARVGRETPNVKLRRPPPPPPAEEPSSMRLPKGLVKVGEAEKRAERGLPRGVTPISSAKVGMDGLVDAELPQGLKRITDLENAAPGPRGTIPVVQRPSMAGGVMITPVESSAPPASLSVPKSTREIATEVTPGAVEILKVYVSGKSEPGRIVVALKQLAGHHQNVEEIEGLENLPEYQRLLDDMGAALDLARFSGPEISELAEYFRILGAPGVANPSRQMAKRLSFQICERLHELSPVERIRTIYVITTWMGLRLDDYTHWALHQSIDSWIDSPEVDDAAVLPALYLLCESSMRKRSHKVLTKPKVFTRMEGMVDRLEVHQVVDMVKALGKQEAQKSIVSKALTRLAANPGRIPDRSLPALAGFLRSTDQAGPDMFPVAAHARKRLSDVLADQSVNRNDAAHLVVELAKMPTVADGVLDESAEMIRTSANHLDREVLPQLLLLYTAEGKPMRELEISAMAGLREIQPKGIAKLCLAAAAGGMREKNALVALYGECLDRARQFDPEDFIDAFYSMSLAGLVNDDALVEKVDIEKIIRQSPVSALPSLAWSLVVANFSRPLPWSVLCSRIIEDPARAVGDVECDDHGVCVKGDPHQAALLYEALASAAALKWFVIDEPSVVAGMEKWKVAWRSTQAQQDPPSRMPWEEILNKLDISHQMEVEVGYKWPLWEVPILMSELSCVIDPKLGKSQIVHYYSGLTTGTAKLRHRIWNAKGYAVFGIGDDQFPEASGGGASDVNCDFLAGLLDIVVKNQLNNQRMAGIELQTTERPNNSKRRQPTRPGKVVDFAVERAKKESRWLRR</sequence>
<feature type="transmembrane region" description="Helical" evidence="2">
    <location>
        <begin position="572"/>
        <end position="592"/>
    </location>
</feature>
<dbReference type="InterPro" id="IPR057434">
    <property type="entry name" value="LMF1/2_N"/>
</dbReference>
<reference evidence="4 5" key="1">
    <citation type="submission" date="2020-04" db="EMBL/GenBank/DDBJ databases">
        <title>Perkinsus olseni comparative genomics.</title>
        <authorList>
            <person name="Bogema D.R."/>
        </authorList>
    </citation>
    <scope>NUCLEOTIDE SEQUENCE [LARGE SCALE GENOMIC DNA]</scope>
    <source>
        <strain evidence="4">ATCC PRA-205</strain>
    </source>
</reference>
<feature type="region of interest" description="Disordered" evidence="1">
    <location>
        <begin position="1068"/>
        <end position="1128"/>
    </location>
</feature>
<evidence type="ECO:0000313" key="5">
    <source>
        <dbReference type="Proteomes" id="UP000574390"/>
    </source>
</evidence>
<keyword evidence="2" id="KW-1133">Transmembrane helix</keyword>
<dbReference type="PROSITE" id="PS50072">
    <property type="entry name" value="CSA_PPIASE_2"/>
    <property type="match status" value="1"/>
</dbReference>
<feature type="transmembrane region" description="Helical" evidence="2">
    <location>
        <begin position="514"/>
        <end position="533"/>
    </location>
</feature>
<feature type="compositionally biased region" description="Basic and acidic residues" evidence="1">
    <location>
        <begin position="1079"/>
        <end position="1097"/>
    </location>
</feature>
<dbReference type="GO" id="GO:0051604">
    <property type="term" value="P:protein maturation"/>
    <property type="evidence" value="ECO:0007669"/>
    <property type="project" value="InterPro"/>
</dbReference>
<feature type="transmembrane region" description="Helical" evidence="2">
    <location>
        <begin position="303"/>
        <end position="326"/>
    </location>
</feature>
<dbReference type="GO" id="GO:0003755">
    <property type="term" value="F:peptidyl-prolyl cis-trans isomerase activity"/>
    <property type="evidence" value="ECO:0007669"/>
    <property type="project" value="InterPro"/>
</dbReference>
<evidence type="ECO:0000313" key="4">
    <source>
        <dbReference type="EMBL" id="KAF4717330.1"/>
    </source>
</evidence>
<keyword evidence="2" id="KW-0812">Transmembrane</keyword>
<dbReference type="Pfam" id="PF06762">
    <property type="entry name" value="LMF1"/>
    <property type="match status" value="1"/>
</dbReference>
<feature type="transmembrane region" description="Helical" evidence="2">
    <location>
        <begin position="473"/>
        <end position="494"/>
    </location>
</feature>
<dbReference type="Pfam" id="PF00160">
    <property type="entry name" value="Pro_isomerase"/>
    <property type="match status" value="1"/>
</dbReference>
<dbReference type="InterPro" id="IPR029000">
    <property type="entry name" value="Cyclophilin-like_dom_sf"/>
</dbReference>
<keyword evidence="2" id="KW-0472">Membrane</keyword>
<evidence type="ECO:0000259" key="3">
    <source>
        <dbReference type="PROSITE" id="PS50072"/>
    </source>
</evidence>